<keyword evidence="3" id="KW-0597">Phosphoprotein</keyword>
<dbReference type="EMBL" id="JADDUC010000311">
    <property type="protein sequence ID" value="KAG0114358.1"/>
    <property type="molecule type" value="Genomic_DNA"/>
</dbReference>
<dbReference type="Pfam" id="PF22697">
    <property type="entry name" value="SOS1_NGEF_PH"/>
    <property type="match status" value="1"/>
</dbReference>
<evidence type="ECO:0000256" key="7">
    <source>
        <dbReference type="SAM" id="MobiDB-lite"/>
    </source>
</evidence>
<protein>
    <submittedName>
        <fullName evidence="11">Ephexin-1</fullName>
    </submittedName>
</protein>
<dbReference type="PROSITE" id="PS50002">
    <property type="entry name" value="SH3"/>
    <property type="match status" value="1"/>
</dbReference>
<feature type="domain" description="DH" evidence="10">
    <location>
        <begin position="102"/>
        <end position="286"/>
    </location>
</feature>
<feature type="domain" description="SH3" evidence="8">
    <location>
        <begin position="441"/>
        <end position="547"/>
    </location>
</feature>
<dbReference type="InterPro" id="IPR001849">
    <property type="entry name" value="PH_domain"/>
</dbReference>
<dbReference type="InterPro" id="IPR047271">
    <property type="entry name" value="Ephexin-like"/>
</dbReference>
<feature type="domain" description="PH" evidence="9">
    <location>
        <begin position="318"/>
        <end position="430"/>
    </location>
</feature>
<dbReference type="Gene3D" id="1.20.900.10">
    <property type="entry name" value="Dbl homology (DH) domain"/>
    <property type="match status" value="1"/>
</dbReference>
<dbReference type="SUPFAM" id="SSF50044">
    <property type="entry name" value="SH3-domain"/>
    <property type="match status" value="1"/>
</dbReference>
<evidence type="ECO:0000313" key="11">
    <source>
        <dbReference type="EMBL" id="KAG0114358.1"/>
    </source>
</evidence>
<feature type="region of interest" description="Disordered" evidence="7">
    <location>
        <begin position="21"/>
        <end position="65"/>
    </location>
</feature>
<proteinExistence type="predicted"/>
<gene>
    <name evidence="12" type="ORF">IHE44_0001873</name>
    <name evidence="11" type="ORF">IHE44_008297</name>
</gene>
<evidence type="ECO:0000259" key="8">
    <source>
        <dbReference type="PROSITE" id="PS50002"/>
    </source>
</evidence>
<dbReference type="SUPFAM" id="SSF48065">
    <property type="entry name" value="DBL homology domain (DH-domain)"/>
    <property type="match status" value="1"/>
</dbReference>
<feature type="compositionally biased region" description="Basic and acidic residues" evidence="7">
    <location>
        <begin position="21"/>
        <end position="35"/>
    </location>
</feature>
<dbReference type="PANTHER" id="PTHR12845:SF8">
    <property type="entry name" value="EPHEXIN-1"/>
    <property type="match status" value="1"/>
</dbReference>
<reference evidence="12 13" key="2">
    <citation type="journal article" date="2021" name="J. Hered.">
        <title>Feather Gene Expression Elucidates the Developmental Basis of Plumage Iridescence in African Starlings.</title>
        <authorList>
            <person name="Rubenstein D.R."/>
            <person name="Corvelo A."/>
            <person name="MacManes M.D."/>
            <person name="Maia R."/>
            <person name="Narzisi G."/>
            <person name="Rousaki A."/>
            <person name="Vandenabeele P."/>
            <person name="Shawkey M.D."/>
            <person name="Solomon J."/>
        </authorList>
    </citation>
    <scope>NUCLEOTIDE SEQUENCE [LARGE SCALE GENOMIC DNA]</scope>
    <source>
        <strain evidence="12">SS15</strain>
    </source>
</reference>
<feature type="compositionally biased region" description="Polar residues" evidence="7">
    <location>
        <begin position="850"/>
        <end position="868"/>
    </location>
</feature>
<dbReference type="InterPro" id="IPR055251">
    <property type="entry name" value="SOS1_NGEF_PH"/>
</dbReference>
<dbReference type="Proteomes" id="UP000618051">
    <property type="component" value="Unassembled WGS sequence"/>
</dbReference>
<evidence type="ECO:0000256" key="4">
    <source>
        <dbReference type="ARBA" id="ARBA00022658"/>
    </source>
</evidence>
<keyword evidence="5" id="KW-0966">Cell projection</keyword>
<keyword evidence="4" id="KW-0344">Guanine-nucleotide releasing factor</keyword>
<keyword evidence="13" id="KW-1185">Reference proteome</keyword>
<comment type="subcellular location">
    <subcellularLocation>
        <location evidence="1">Cell projection</location>
    </subcellularLocation>
</comment>
<dbReference type="FunFam" id="1.20.900.10:FF:000007">
    <property type="entry name" value="rho guanine nucleotide exchange factor 19"/>
    <property type="match status" value="1"/>
</dbReference>
<dbReference type="SUPFAM" id="SSF50729">
    <property type="entry name" value="PH domain-like"/>
    <property type="match status" value="1"/>
</dbReference>
<name>A0A835NF06_9PASS</name>
<comment type="caution">
    <text evidence="11">The sequence shown here is derived from an EMBL/GenBank/DDBJ whole genome shotgun (WGS) entry which is preliminary data.</text>
</comment>
<dbReference type="InterPro" id="IPR011993">
    <property type="entry name" value="PH-like_dom_sf"/>
</dbReference>
<evidence type="ECO:0000256" key="1">
    <source>
        <dbReference type="ARBA" id="ARBA00004316"/>
    </source>
</evidence>
<evidence type="ECO:0000256" key="2">
    <source>
        <dbReference type="ARBA" id="ARBA00022443"/>
    </source>
</evidence>
<feature type="region of interest" description="Disordered" evidence="7">
    <location>
        <begin position="850"/>
        <end position="889"/>
    </location>
</feature>
<dbReference type="Gene3D" id="2.30.29.30">
    <property type="entry name" value="Pleckstrin-homology domain (PH domain)/Phosphotyrosine-binding domain (PTB)"/>
    <property type="match status" value="1"/>
</dbReference>
<dbReference type="FunFam" id="2.30.29.30:FF:000127">
    <property type="entry name" value="Neuronal guanine nucleotide exchange factor"/>
    <property type="match status" value="1"/>
</dbReference>
<sequence length="1043" mass="115808">MTADSWRNLIEHIGLLYQEYRDKSTREEIETRRLQDSQTDPEETSPSEETPSEAEPTSTIENKAPPQINLLRNSNSRFNLWQDLPEVQNSGVLSILQPDEIKLQEAMFELVTSEASYYKSLNLLVSHFMENERLKKILHQSEAHILFSNVLDVMAVSERFLLDLEQRVEENIVISDVCDIVYQHTVNHFSVYITYVSNQTYQERAYKQLLQDKPAFREVISQLELDPKCKGLSFSSFLILPFQRITRLKLLVQNILKKVEEKSDRESTALDAHKELETVVKACNEGVRKMSRTEQMISIQKKLEFKIKSVPIISHSRWLLKQGELQQMNGPKTSRTLRTKKLFREIYLFLFNDLLVICRQIPGDKYQVFDSAPRGLLRVEELEDQGQSLANVFILRLLENADDREASYMLKASSQSEMKRWMISLAPNRRTKFVSFTSRLVDCPQIQCVHPYVAQQPDELSLELADVLNILDKTDDGTGMGWDGDGLGVLWKNRLCCRQAATRVSLQLGRSSGVSVATREGSWIFGERLHDQERGWFPSSIGEEILNPKIRAQNLKECFRVHKSDDKRQKTEAASWKEVAPVGDLSSLATGWDEPQDLHHPSPAVKLLDSFPQADPQSASSQMLCNAPHPSLPQQQPSLASPNSHLCLPDNLKAHLGPVPCQSRGGCASAILHSTQTTGVPAVPAARQQDCLPGIAACADACPGWATAVLRKGMESSCRQSHIAAMGMDKRSTVMPAGTWGESRTPGSCEGRLQTCSLDHMGPGTASPEPVPRTKVVGATAVKEREGICHSGPVTSHCPAPELGPGRTCSLQVVHWADLMETPQARSFQQHPIVSFPRQPNLQLRIQTLQQPQIHQCKPQRSSSSRNSLKLPEKPPHLTSSSFAAQQSAQSSAGPAAPHACLACSSQHRNALLPIRCFTSSLVSGCQLLTALLQGEGLSAAMPCPITHHQALGLLQPLLLCCSSIGLQAQAVPFSGTEWHPVLFPQTQPCTPPSQWSPVLYRARPGAHKHGLEPPQPLPGCLSELRGTSCCLNNPLSPPQSPP</sequence>
<evidence type="ECO:0000259" key="10">
    <source>
        <dbReference type="PROSITE" id="PS50010"/>
    </source>
</evidence>
<dbReference type="CDD" id="cd01221">
    <property type="entry name" value="PH_ephexin"/>
    <property type="match status" value="1"/>
</dbReference>
<dbReference type="InterPro" id="IPR047270">
    <property type="entry name" value="PH_ephexin"/>
</dbReference>
<dbReference type="SMART" id="SM00233">
    <property type="entry name" value="PH"/>
    <property type="match status" value="1"/>
</dbReference>
<evidence type="ECO:0000256" key="6">
    <source>
        <dbReference type="PROSITE-ProRule" id="PRU00192"/>
    </source>
</evidence>
<reference evidence="12" key="3">
    <citation type="submission" date="2022-01" db="EMBL/GenBank/DDBJ databases">
        <authorList>
            <person name="Rubenstein D.R."/>
        </authorList>
    </citation>
    <scope>NUCLEOTIDE SEQUENCE</scope>
    <source>
        <strain evidence="12">SS15</strain>
        <tissue evidence="12">Liver</tissue>
    </source>
</reference>
<dbReference type="PROSITE" id="PS50010">
    <property type="entry name" value="DH_2"/>
    <property type="match status" value="1"/>
</dbReference>
<feature type="compositionally biased region" description="Low complexity" evidence="7">
    <location>
        <begin position="880"/>
        <end position="889"/>
    </location>
</feature>
<accession>A0A835NF06</accession>
<dbReference type="InterPro" id="IPR000219">
    <property type="entry name" value="DH_dom"/>
</dbReference>
<dbReference type="AlphaFoldDB" id="A0A835NF06"/>
<dbReference type="Gene3D" id="2.30.30.40">
    <property type="entry name" value="SH3 Domains"/>
    <property type="match status" value="1"/>
</dbReference>
<feature type="region of interest" description="Disordered" evidence="7">
    <location>
        <begin position="587"/>
        <end position="642"/>
    </location>
</feature>
<dbReference type="Pfam" id="PF00621">
    <property type="entry name" value="RhoGEF"/>
    <property type="match status" value="1"/>
</dbReference>
<dbReference type="PROSITE" id="PS50003">
    <property type="entry name" value="PH_DOMAIN"/>
    <property type="match status" value="1"/>
</dbReference>
<evidence type="ECO:0000313" key="12">
    <source>
        <dbReference type="EMBL" id="KAI1235787.1"/>
    </source>
</evidence>
<dbReference type="GO" id="GO:0005085">
    <property type="term" value="F:guanyl-nucleotide exchange factor activity"/>
    <property type="evidence" value="ECO:0007669"/>
    <property type="project" value="UniProtKB-KW"/>
</dbReference>
<dbReference type="GO" id="GO:0042995">
    <property type="term" value="C:cell projection"/>
    <property type="evidence" value="ECO:0007669"/>
    <property type="project" value="UniProtKB-SubCell"/>
</dbReference>
<dbReference type="SMART" id="SM00325">
    <property type="entry name" value="RhoGEF"/>
    <property type="match status" value="1"/>
</dbReference>
<evidence type="ECO:0000256" key="3">
    <source>
        <dbReference type="ARBA" id="ARBA00022553"/>
    </source>
</evidence>
<dbReference type="InterPro" id="IPR036028">
    <property type="entry name" value="SH3-like_dom_sf"/>
</dbReference>
<evidence type="ECO:0000256" key="5">
    <source>
        <dbReference type="ARBA" id="ARBA00023273"/>
    </source>
</evidence>
<feature type="compositionally biased region" description="Polar residues" evidence="7">
    <location>
        <begin position="615"/>
        <end position="624"/>
    </location>
</feature>
<dbReference type="CDD" id="cd00160">
    <property type="entry name" value="RhoGEF"/>
    <property type="match status" value="1"/>
</dbReference>
<dbReference type="InterPro" id="IPR035899">
    <property type="entry name" value="DBL_dom_sf"/>
</dbReference>
<feature type="compositionally biased region" description="Acidic residues" evidence="7">
    <location>
        <begin position="39"/>
        <end position="52"/>
    </location>
</feature>
<dbReference type="OrthoDB" id="27593at2759"/>
<reference evidence="11" key="1">
    <citation type="submission" date="2020-10" db="EMBL/GenBank/DDBJ databases">
        <title>Feather gene expression reveals the developmental basis of iridescence in African starlings.</title>
        <authorList>
            <person name="Rubenstein D.R."/>
        </authorList>
    </citation>
    <scope>NUCLEOTIDE SEQUENCE</scope>
    <source>
        <strain evidence="11">SS15</strain>
        <tissue evidence="11">Liver</tissue>
    </source>
</reference>
<feature type="compositionally biased region" description="Low complexity" evidence="7">
    <location>
        <begin position="627"/>
        <end position="642"/>
    </location>
</feature>
<evidence type="ECO:0000259" key="9">
    <source>
        <dbReference type="PROSITE" id="PS50003"/>
    </source>
</evidence>
<feature type="non-terminal residue" evidence="11">
    <location>
        <position position="1"/>
    </location>
</feature>
<dbReference type="EMBL" id="JADDUC020000011">
    <property type="protein sequence ID" value="KAI1235787.1"/>
    <property type="molecule type" value="Genomic_DNA"/>
</dbReference>
<dbReference type="InterPro" id="IPR001452">
    <property type="entry name" value="SH3_domain"/>
</dbReference>
<dbReference type="PANTHER" id="PTHR12845">
    <property type="entry name" value="GUANINE NUCLEOTIDE EXCHANGE FACTOR"/>
    <property type="match status" value="1"/>
</dbReference>
<keyword evidence="2 6" id="KW-0728">SH3 domain</keyword>
<evidence type="ECO:0000313" key="13">
    <source>
        <dbReference type="Proteomes" id="UP000618051"/>
    </source>
</evidence>
<organism evidence="11">
    <name type="scientific">Lamprotornis superbus</name>
    <dbReference type="NCBI Taxonomy" id="245042"/>
    <lineage>
        <taxon>Eukaryota</taxon>
        <taxon>Metazoa</taxon>
        <taxon>Chordata</taxon>
        <taxon>Craniata</taxon>
        <taxon>Vertebrata</taxon>
        <taxon>Euteleostomi</taxon>
        <taxon>Archelosauria</taxon>
        <taxon>Archosauria</taxon>
        <taxon>Dinosauria</taxon>
        <taxon>Saurischia</taxon>
        <taxon>Theropoda</taxon>
        <taxon>Coelurosauria</taxon>
        <taxon>Aves</taxon>
        <taxon>Neognathae</taxon>
        <taxon>Neoaves</taxon>
        <taxon>Telluraves</taxon>
        <taxon>Australaves</taxon>
        <taxon>Passeriformes</taxon>
        <taxon>Sturnidae</taxon>
        <taxon>Lamprotornis</taxon>
    </lineage>
</organism>